<evidence type="ECO:0000313" key="4">
    <source>
        <dbReference type="Proteomes" id="UP001521116"/>
    </source>
</evidence>
<dbReference type="Proteomes" id="UP001521116">
    <property type="component" value="Unassembled WGS sequence"/>
</dbReference>
<feature type="coiled-coil region" evidence="1">
    <location>
        <begin position="225"/>
        <end position="252"/>
    </location>
</feature>
<sequence>MGPRASCVMLAMFDALMPPFRYTKNPIQMIFWNAHKAEAVPTAMLNNVLRAAGTAAQKQRHEVDEAQITKAPAELRLRGDTPYSAVYVPSNEADHDNGGEYIAIGAAGLPLENGGVEKPLSDKWPKRFPGAASQNAEDLEEDARPKEHAQGYGLMHSRACLQPATEETDSNRMHDLHRPAQLQLHTPEQETKVLQYARGLENNFRKSCVTTNSLQAQLAGTVHELRKLKKAFEKLSRDLGSAQRERDMANSRAQAFETVLSWTFTRDSASPMHRPHSWENLVRENEQNKQRIQELEYALLVQDDQMMEECHVAIPLMRESTPPEYLHPPSLSTGPSISGPSAPPSPCTPPPLLDPYVDAP</sequence>
<comment type="caution">
    <text evidence="3">The sequence shown here is derived from an EMBL/GenBank/DDBJ whole genome shotgun (WGS) entry which is preliminary data.</text>
</comment>
<evidence type="ECO:0000313" key="3">
    <source>
        <dbReference type="EMBL" id="KAL1629901.1"/>
    </source>
</evidence>
<organism evidence="3 4">
    <name type="scientific">Neofusicoccum ribis</name>
    <dbReference type="NCBI Taxonomy" id="45134"/>
    <lineage>
        <taxon>Eukaryota</taxon>
        <taxon>Fungi</taxon>
        <taxon>Dikarya</taxon>
        <taxon>Ascomycota</taxon>
        <taxon>Pezizomycotina</taxon>
        <taxon>Dothideomycetes</taxon>
        <taxon>Dothideomycetes incertae sedis</taxon>
        <taxon>Botryosphaeriales</taxon>
        <taxon>Botryosphaeriaceae</taxon>
        <taxon>Neofusicoccum</taxon>
    </lineage>
</organism>
<proteinExistence type="predicted"/>
<accession>A0ABR3SUF7</accession>
<feature type="region of interest" description="Disordered" evidence="2">
    <location>
        <begin position="320"/>
        <end position="360"/>
    </location>
</feature>
<name>A0ABR3SUF7_9PEZI</name>
<feature type="region of interest" description="Disordered" evidence="2">
    <location>
        <begin position="120"/>
        <end position="143"/>
    </location>
</feature>
<evidence type="ECO:0000256" key="1">
    <source>
        <dbReference type="SAM" id="Coils"/>
    </source>
</evidence>
<feature type="compositionally biased region" description="Pro residues" evidence="2">
    <location>
        <begin position="341"/>
        <end position="353"/>
    </location>
</feature>
<keyword evidence="4" id="KW-1185">Reference proteome</keyword>
<gene>
    <name evidence="3" type="ORF">SLS56_005171</name>
</gene>
<keyword evidence="1" id="KW-0175">Coiled coil</keyword>
<dbReference type="EMBL" id="JAJVDC020000050">
    <property type="protein sequence ID" value="KAL1629901.1"/>
    <property type="molecule type" value="Genomic_DNA"/>
</dbReference>
<reference evidence="3 4" key="1">
    <citation type="submission" date="2024-02" db="EMBL/GenBank/DDBJ databases">
        <title>De novo assembly and annotation of 12 fungi associated with fruit tree decline syndrome in Ontario, Canada.</title>
        <authorList>
            <person name="Sulman M."/>
            <person name="Ellouze W."/>
            <person name="Ilyukhin E."/>
        </authorList>
    </citation>
    <scope>NUCLEOTIDE SEQUENCE [LARGE SCALE GENOMIC DNA]</scope>
    <source>
        <strain evidence="3 4">M1-105</strain>
    </source>
</reference>
<evidence type="ECO:0000256" key="2">
    <source>
        <dbReference type="SAM" id="MobiDB-lite"/>
    </source>
</evidence>
<protein>
    <submittedName>
        <fullName evidence="3">Uncharacterized protein</fullName>
    </submittedName>
</protein>